<protein>
    <submittedName>
        <fullName evidence="8">Type VII secretion AAA-ATPase EccA</fullName>
    </submittedName>
</protein>
<evidence type="ECO:0000256" key="6">
    <source>
        <dbReference type="SAM" id="MobiDB-lite"/>
    </source>
</evidence>
<proteinExistence type="inferred from homology"/>
<name>A0ABV3FQ22_9NOCA</name>
<dbReference type="Pfam" id="PF21545">
    <property type="entry name" value="T7SS_EccA1_N"/>
    <property type="match status" value="1"/>
</dbReference>
<keyword evidence="5" id="KW-0067">ATP-binding</keyword>
<evidence type="ECO:0000256" key="3">
    <source>
        <dbReference type="ARBA" id="ARBA00022490"/>
    </source>
</evidence>
<dbReference type="InterPro" id="IPR050773">
    <property type="entry name" value="CbxX/CfxQ_RuBisCO_ESX"/>
</dbReference>
<reference evidence="8 9" key="1">
    <citation type="submission" date="2024-06" db="EMBL/GenBank/DDBJ databases">
        <title>The Natural Products Discovery Center: Release of the First 8490 Sequenced Strains for Exploring Actinobacteria Biosynthetic Diversity.</title>
        <authorList>
            <person name="Kalkreuter E."/>
            <person name="Kautsar S.A."/>
            <person name="Yang D."/>
            <person name="Bader C.D."/>
            <person name="Teijaro C.N."/>
            <person name="Fluegel L."/>
            <person name="Davis C.M."/>
            <person name="Simpson J.R."/>
            <person name="Lauterbach L."/>
            <person name="Steele A.D."/>
            <person name="Gui C."/>
            <person name="Meng S."/>
            <person name="Li G."/>
            <person name="Viehrig K."/>
            <person name="Ye F."/>
            <person name="Su P."/>
            <person name="Kiefer A.F."/>
            <person name="Nichols A."/>
            <person name="Cepeda A.J."/>
            <person name="Yan W."/>
            <person name="Fan B."/>
            <person name="Jiang Y."/>
            <person name="Adhikari A."/>
            <person name="Zheng C.-J."/>
            <person name="Schuster L."/>
            <person name="Cowan T.M."/>
            <person name="Smanski M.J."/>
            <person name="Chevrette M.G."/>
            <person name="De Carvalho L.P.S."/>
            <person name="Shen B."/>
        </authorList>
    </citation>
    <scope>NUCLEOTIDE SEQUENCE [LARGE SCALE GENOMIC DNA]</scope>
    <source>
        <strain evidence="8 9">NPDC050403</strain>
    </source>
</reference>
<keyword evidence="3" id="KW-0963">Cytoplasm</keyword>
<dbReference type="InterPro" id="IPR011990">
    <property type="entry name" value="TPR-like_helical_dom_sf"/>
</dbReference>
<dbReference type="InterPro" id="IPR003959">
    <property type="entry name" value="ATPase_AAA_core"/>
</dbReference>
<dbReference type="SMART" id="SM00382">
    <property type="entry name" value="AAA"/>
    <property type="match status" value="1"/>
</dbReference>
<dbReference type="Gene3D" id="1.25.40.10">
    <property type="entry name" value="Tetratricopeptide repeat domain"/>
    <property type="match status" value="1"/>
</dbReference>
<feature type="domain" description="AAA+ ATPase" evidence="7">
    <location>
        <begin position="354"/>
        <end position="495"/>
    </location>
</feature>
<evidence type="ECO:0000256" key="4">
    <source>
        <dbReference type="ARBA" id="ARBA00022741"/>
    </source>
</evidence>
<dbReference type="Pfam" id="PF17866">
    <property type="entry name" value="AAA_lid_6"/>
    <property type="match status" value="1"/>
</dbReference>
<dbReference type="Gene3D" id="3.40.50.300">
    <property type="entry name" value="P-loop containing nucleotide triphosphate hydrolases"/>
    <property type="match status" value="1"/>
</dbReference>
<keyword evidence="9" id="KW-1185">Reference proteome</keyword>
<dbReference type="InterPro" id="IPR000641">
    <property type="entry name" value="CbxX/CfxQ"/>
</dbReference>
<dbReference type="Proteomes" id="UP001551695">
    <property type="component" value="Unassembled WGS sequence"/>
</dbReference>
<dbReference type="InterPro" id="IPR003593">
    <property type="entry name" value="AAA+_ATPase"/>
</dbReference>
<evidence type="ECO:0000313" key="8">
    <source>
        <dbReference type="EMBL" id="MEV0707518.1"/>
    </source>
</evidence>
<dbReference type="NCBIfam" id="TIGR03922">
    <property type="entry name" value="T7SS_EccA"/>
    <property type="match status" value="1"/>
</dbReference>
<dbReference type="CDD" id="cd00009">
    <property type="entry name" value="AAA"/>
    <property type="match status" value="1"/>
</dbReference>
<dbReference type="SUPFAM" id="SSF48452">
    <property type="entry name" value="TPR-like"/>
    <property type="match status" value="1"/>
</dbReference>
<dbReference type="InterPro" id="IPR041627">
    <property type="entry name" value="AAA_lid_6"/>
</dbReference>
<dbReference type="EMBL" id="JBFAKC010000003">
    <property type="protein sequence ID" value="MEV0707518.1"/>
    <property type="molecule type" value="Genomic_DNA"/>
</dbReference>
<accession>A0ABV3FQ22</accession>
<sequence length="605" mass="66596">MTGNRQAQRAFDAGVLSLGIVIDGQESARDLDYAKLAFTRATEWDPGMCDAWLGRAAAGELTREVLFNLFKSSPNTLFREQRRLGLPPRALAGRFVIGQYIDYPLAGYVEIWLAQAAQLINDGDHDEAERVLDELARYRKSQLSQPDKAIDDRICAYVRAVLHYQTQRWPDVMAVLNGSTEWEDPYLAAGAHVMVGTACAQLGLFGEAIRRMEQAEAGPIPAAATTARFCRGLCLRENGNETEAQALFEKVFSEAPDFEANAAAMRDRKYRITVTTKEQIDARTDRWDPGSAPTTDQMGREERDDKAKRILEIARKELDEQIGLAAVKTQVAKLQATAQLSKIRAEKGMASVSRGQHLAFTGPPGTGKTTVARVVARIYCGLGLLKTDHLIEAKRADFVGQHLGSTAIKTSQLIDTAMDGVLFIDEAYTLIQTGLSGGDAFGREAVDTLLARMEDDRDRLVVIIAGYESEIDRLLASNDGLASRFSKRVKFDSYSPVELGEIGQFIAKKRDSDVADEALALLIQACEVLYAREVADQNGATHRGIDLAGNGRFVRNVIEAAEEEREFRLATDESLDLSSVDADVLMRIEAVDMQNALDNVLATLR</sequence>
<dbReference type="InterPro" id="IPR027417">
    <property type="entry name" value="P-loop_NTPase"/>
</dbReference>
<evidence type="ECO:0000259" key="7">
    <source>
        <dbReference type="SMART" id="SM00382"/>
    </source>
</evidence>
<keyword evidence="4" id="KW-0547">Nucleotide-binding</keyword>
<dbReference type="PANTHER" id="PTHR43392:SF2">
    <property type="entry name" value="AAA-TYPE ATPASE FAMILY PROTEIN _ ANKYRIN REPEAT FAMILY PROTEIN"/>
    <property type="match status" value="1"/>
</dbReference>
<comment type="subcellular location">
    <subcellularLocation>
        <location evidence="1">Cytoplasm</location>
    </subcellularLocation>
</comment>
<organism evidence="8 9">
    <name type="scientific">Nocardia aurea</name>
    <dbReference type="NCBI Taxonomy" id="2144174"/>
    <lineage>
        <taxon>Bacteria</taxon>
        <taxon>Bacillati</taxon>
        <taxon>Actinomycetota</taxon>
        <taxon>Actinomycetes</taxon>
        <taxon>Mycobacteriales</taxon>
        <taxon>Nocardiaceae</taxon>
        <taxon>Nocardia</taxon>
    </lineage>
</organism>
<evidence type="ECO:0000313" key="9">
    <source>
        <dbReference type="Proteomes" id="UP001551695"/>
    </source>
</evidence>
<dbReference type="PANTHER" id="PTHR43392">
    <property type="entry name" value="AAA-TYPE ATPASE FAMILY PROTEIN / ANKYRIN REPEAT FAMILY PROTEIN"/>
    <property type="match status" value="1"/>
</dbReference>
<evidence type="ECO:0000256" key="5">
    <source>
        <dbReference type="ARBA" id="ARBA00022840"/>
    </source>
</evidence>
<evidence type="ECO:0000256" key="2">
    <source>
        <dbReference type="ARBA" id="ARBA00010378"/>
    </source>
</evidence>
<dbReference type="SUPFAM" id="SSF52540">
    <property type="entry name" value="P-loop containing nucleoside triphosphate hydrolases"/>
    <property type="match status" value="1"/>
</dbReference>
<evidence type="ECO:0000256" key="1">
    <source>
        <dbReference type="ARBA" id="ARBA00004496"/>
    </source>
</evidence>
<comment type="similarity">
    <text evidence="2">Belongs to the CbxX/CfxQ family.</text>
</comment>
<dbReference type="InterPro" id="IPR049078">
    <property type="entry name" value="T7SS_EccA1-like_N"/>
</dbReference>
<dbReference type="PRINTS" id="PR00819">
    <property type="entry name" value="CBXCFQXSUPER"/>
</dbReference>
<dbReference type="Pfam" id="PF00004">
    <property type="entry name" value="AAA"/>
    <property type="match status" value="1"/>
</dbReference>
<dbReference type="Gene3D" id="1.10.8.60">
    <property type="match status" value="1"/>
</dbReference>
<dbReference type="InterPro" id="IPR023835">
    <property type="entry name" value="T7SS_EccA"/>
</dbReference>
<dbReference type="RefSeq" id="WP_355085531.1">
    <property type="nucleotide sequence ID" value="NZ_JBEXKW010000016.1"/>
</dbReference>
<feature type="region of interest" description="Disordered" evidence="6">
    <location>
        <begin position="281"/>
        <end position="304"/>
    </location>
</feature>
<gene>
    <name evidence="8" type="primary">eccA</name>
    <name evidence="8" type="ORF">AB0I48_08155</name>
</gene>
<comment type="caution">
    <text evidence="8">The sequence shown here is derived from an EMBL/GenBank/DDBJ whole genome shotgun (WGS) entry which is preliminary data.</text>
</comment>